<reference evidence="4 5" key="1">
    <citation type="journal article" date="2018" name="Evol. Lett.">
        <title>Horizontal gene cluster transfer increased hallucinogenic mushroom diversity.</title>
        <authorList>
            <person name="Reynolds H.T."/>
            <person name="Vijayakumar V."/>
            <person name="Gluck-Thaler E."/>
            <person name="Korotkin H.B."/>
            <person name="Matheny P.B."/>
            <person name="Slot J.C."/>
        </authorList>
    </citation>
    <scope>NUCLEOTIDE SEQUENCE [LARGE SCALE GENOMIC DNA]</scope>
    <source>
        <strain evidence="4 5">2629</strain>
    </source>
</reference>
<dbReference type="PANTHER" id="PTHR10366">
    <property type="entry name" value="NAD DEPENDENT EPIMERASE/DEHYDRATASE"/>
    <property type="match status" value="1"/>
</dbReference>
<evidence type="ECO:0000313" key="5">
    <source>
        <dbReference type="Proteomes" id="UP000284842"/>
    </source>
</evidence>
<dbReference type="Gene3D" id="3.40.50.720">
    <property type="entry name" value="NAD(P)-binding Rossmann-like Domain"/>
    <property type="match status" value="1"/>
</dbReference>
<protein>
    <recommendedName>
        <fullName evidence="3">NAD-dependent epimerase/dehydratase domain-containing protein</fullName>
    </recommendedName>
</protein>
<keyword evidence="1" id="KW-0560">Oxidoreductase</keyword>
<dbReference type="InParanoid" id="A0A409VEB2"/>
<dbReference type="EMBL" id="NHTK01006098">
    <property type="protein sequence ID" value="PPQ64060.1"/>
    <property type="molecule type" value="Genomic_DNA"/>
</dbReference>
<dbReference type="GO" id="GO:0016616">
    <property type="term" value="F:oxidoreductase activity, acting on the CH-OH group of donors, NAD or NADP as acceptor"/>
    <property type="evidence" value="ECO:0007669"/>
    <property type="project" value="TreeGrafter"/>
</dbReference>
<evidence type="ECO:0000256" key="1">
    <source>
        <dbReference type="ARBA" id="ARBA00023002"/>
    </source>
</evidence>
<dbReference type="FunCoup" id="A0A409VEB2">
    <property type="interactions" value="49"/>
</dbReference>
<evidence type="ECO:0000256" key="2">
    <source>
        <dbReference type="ARBA" id="ARBA00023445"/>
    </source>
</evidence>
<dbReference type="OrthoDB" id="2735536at2759"/>
<accession>A0A409VEB2</accession>
<gene>
    <name evidence="4" type="ORF">CVT24_008873</name>
</gene>
<comment type="similarity">
    <text evidence="2">Belongs to the NAD(P)-dependent epimerase/dehydratase family. Dihydroflavonol-4-reductase subfamily.</text>
</comment>
<organism evidence="4 5">
    <name type="scientific">Panaeolus cyanescens</name>
    <dbReference type="NCBI Taxonomy" id="181874"/>
    <lineage>
        <taxon>Eukaryota</taxon>
        <taxon>Fungi</taxon>
        <taxon>Dikarya</taxon>
        <taxon>Basidiomycota</taxon>
        <taxon>Agaricomycotina</taxon>
        <taxon>Agaricomycetes</taxon>
        <taxon>Agaricomycetidae</taxon>
        <taxon>Agaricales</taxon>
        <taxon>Agaricineae</taxon>
        <taxon>Galeropsidaceae</taxon>
        <taxon>Panaeolus</taxon>
    </lineage>
</organism>
<comment type="caution">
    <text evidence="4">The sequence shown here is derived from an EMBL/GenBank/DDBJ whole genome shotgun (WGS) entry which is preliminary data.</text>
</comment>
<keyword evidence="5" id="KW-1185">Reference proteome</keyword>
<evidence type="ECO:0000313" key="4">
    <source>
        <dbReference type="EMBL" id="PPQ64060.1"/>
    </source>
</evidence>
<dbReference type="InterPro" id="IPR001509">
    <property type="entry name" value="Epimerase_deHydtase"/>
</dbReference>
<dbReference type="SUPFAM" id="SSF51735">
    <property type="entry name" value="NAD(P)-binding Rossmann-fold domains"/>
    <property type="match status" value="1"/>
</dbReference>
<dbReference type="PANTHER" id="PTHR10366:SF564">
    <property type="entry name" value="STEROL-4-ALPHA-CARBOXYLATE 3-DEHYDROGENASE, DECARBOXYLATING"/>
    <property type="match status" value="1"/>
</dbReference>
<feature type="domain" description="NAD-dependent epimerase/dehydratase" evidence="3">
    <location>
        <begin position="10"/>
        <end position="266"/>
    </location>
</feature>
<dbReference type="Pfam" id="PF01370">
    <property type="entry name" value="Epimerase"/>
    <property type="match status" value="1"/>
</dbReference>
<dbReference type="InterPro" id="IPR050425">
    <property type="entry name" value="NAD(P)_dehydrat-like"/>
</dbReference>
<dbReference type="AlphaFoldDB" id="A0A409VEB2"/>
<sequence length="344" mass="38636">MPAIEKNNKVLVSGANGYIAMWVVRHFLERGYRVRGTARNEEKCEFMRNYFSKLGYGEQFEAVVVEDITKEGAFDEAVKDVDGIAHTASPFHMNAKTADELIIPAVQGTVGMLKSALKNGSKVRRIVVTSSCASVMSPPSVPTQYCERDWNQLSVQEVKEKGDAAAPMTIYRASKTLAERSAWEFHEKHKAEISWDLSVINPPFVFGPPIHDVSSVKSLNTSLQMWYDKVVLDKPQTKEELSASNSWVDVRDTALAHVLALEKPDASGFIWQEWLDAANSLSPNPWPGHTYNKGFPEVVPASREDRVYHISYDKAKEQRILGIKFHTSLETTKDTLEDFAARGW</sequence>
<dbReference type="InterPro" id="IPR036291">
    <property type="entry name" value="NAD(P)-bd_dom_sf"/>
</dbReference>
<proteinExistence type="inferred from homology"/>
<dbReference type="Proteomes" id="UP000284842">
    <property type="component" value="Unassembled WGS sequence"/>
</dbReference>
<evidence type="ECO:0000259" key="3">
    <source>
        <dbReference type="Pfam" id="PF01370"/>
    </source>
</evidence>
<dbReference type="STRING" id="181874.A0A409VEB2"/>
<name>A0A409VEB2_9AGAR</name>